<feature type="transmembrane region" description="Helical" evidence="5">
    <location>
        <begin position="325"/>
        <end position="346"/>
    </location>
</feature>
<reference evidence="8" key="1">
    <citation type="journal article" date="2019" name="Int. J. Syst. Evol. Microbiol.">
        <title>The Global Catalogue of Microorganisms (GCM) 10K type strain sequencing project: providing services to taxonomists for standard genome sequencing and annotation.</title>
        <authorList>
            <consortium name="The Broad Institute Genomics Platform"/>
            <consortium name="The Broad Institute Genome Sequencing Center for Infectious Disease"/>
            <person name="Wu L."/>
            <person name="Ma J."/>
        </authorList>
    </citation>
    <scope>NUCLEOTIDE SEQUENCE [LARGE SCALE GENOMIC DNA]</scope>
    <source>
        <strain evidence="8">CGMCC 4.7319</strain>
    </source>
</reference>
<comment type="subcellular location">
    <subcellularLocation>
        <location evidence="1">Membrane</location>
        <topology evidence="1">Multi-pass membrane protein</topology>
    </subcellularLocation>
</comment>
<feature type="transmembrane region" description="Helical" evidence="5">
    <location>
        <begin position="170"/>
        <end position="191"/>
    </location>
</feature>
<sequence>MERGAAGALRSTFSCTPDRCSAEWRAVRSVCEGWIMAAASRFPLLHWTTITPVLGMVLLGLTWGRDLGGVLVALVALVLAATVLAAVHHAEVVALRVGEPFGSLVLAVAVTIIEVALIVTLMVSGGPEASSLARDTVFAAVMITTNGIIGIALLLGAMKHHTILFNAEGSGGALATVMTLATLTLVLPTFTTTTPGPEFSGPQLAFAAFASLGLYAMFVFTQTVRHRDFFLPVDEDGVIEADEHAEAPTGKAALTSLGFLLLALIAVVGLAKIESPAIEAGVRAAGFPQSFVGVVIALLVLLPETIAASRAALRDRIQTSINLGYGSAIASIGLTIPTIALATIWLDGPLMLGLGSTQMILLLLTVLVSVLTVVPGRATRLQGGVHLVLLAAFLFLAVNP</sequence>
<feature type="transmembrane region" description="Helical" evidence="5">
    <location>
        <begin position="137"/>
        <end position="158"/>
    </location>
</feature>
<gene>
    <name evidence="7" type="primary">chaA</name>
    <name evidence="7" type="ORF">GCM10011609_05440</name>
</gene>
<dbReference type="PANTHER" id="PTHR37958:SF1">
    <property type="entry name" value="SODIUM-POTASSIUM_PROTON ANTIPORTER CHAA"/>
    <property type="match status" value="1"/>
</dbReference>
<feature type="transmembrane region" description="Helical" evidence="5">
    <location>
        <begin position="252"/>
        <end position="271"/>
    </location>
</feature>
<dbReference type="PANTHER" id="PTHR37958">
    <property type="entry name" value="SODIUM-POTASSIUM/PROTON ANTIPORTER CHAA"/>
    <property type="match status" value="1"/>
</dbReference>
<keyword evidence="4 5" id="KW-0472">Membrane</keyword>
<comment type="caution">
    <text evidence="7">The sequence shown here is derived from an EMBL/GenBank/DDBJ whole genome shotgun (WGS) entry which is preliminary data.</text>
</comment>
<feature type="transmembrane region" description="Helical" evidence="5">
    <location>
        <begin position="44"/>
        <end position="63"/>
    </location>
</feature>
<dbReference type="InterPro" id="IPR004837">
    <property type="entry name" value="NaCa_Exmemb"/>
</dbReference>
<feature type="domain" description="Sodium/calcium exchanger membrane region" evidence="6">
    <location>
        <begin position="69"/>
        <end position="223"/>
    </location>
</feature>
<evidence type="ECO:0000313" key="8">
    <source>
        <dbReference type="Proteomes" id="UP000597656"/>
    </source>
</evidence>
<dbReference type="Pfam" id="PF01699">
    <property type="entry name" value="Na_Ca_ex"/>
    <property type="match status" value="2"/>
</dbReference>
<feature type="transmembrane region" description="Helical" evidence="5">
    <location>
        <begin position="352"/>
        <end position="374"/>
    </location>
</feature>
<keyword evidence="2 5" id="KW-0812">Transmembrane</keyword>
<evidence type="ECO:0000256" key="2">
    <source>
        <dbReference type="ARBA" id="ARBA00022692"/>
    </source>
</evidence>
<dbReference type="Proteomes" id="UP000597656">
    <property type="component" value="Unassembled WGS sequence"/>
</dbReference>
<evidence type="ECO:0000256" key="5">
    <source>
        <dbReference type="SAM" id="Phobius"/>
    </source>
</evidence>
<evidence type="ECO:0000256" key="4">
    <source>
        <dbReference type="ARBA" id="ARBA00023136"/>
    </source>
</evidence>
<feature type="transmembrane region" description="Helical" evidence="5">
    <location>
        <begin position="381"/>
        <end position="398"/>
    </location>
</feature>
<evidence type="ECO:0000256" key="1">
    <source>
        <dbReference type="ARBA" id="ARBA00004141"/>
    </source>
</evidence>
<keyword evidence="8" id="KW-1185">Reference proteome</keyword>
<feature type="transmembrane region" description="Helical" evidence="5">
    <location>
        <begin position="69"/>
        <end position="89"/>
    </location>
</feature>
<dbReference type="InterPro" id="IPR052946">
    <property type="entry name" value="Alkaline_pH_Ca-Antiporter"/>
</dbReference>
<evidence type="ECO:0000313" key="7">
    <source>
        <dbReference type="EMBL" id="GGM72551.1"/>
    </source>
</evidence>
<dbReference type="EMBL" id="BMNC01000001">
    <property type="protein sequence ID" value="GGM72551.1"/>
    <property type="molecule type" value="Genomic_DNA"/>
</dbReference>
<feature type="transmembrane region" description="Helical" evidence="5">
    <location>
        <begin position="101"/>
        <end position="125"/>
    </location>
</feature>
<evidence type="ECO:0000259" key="6">
    <source>
        <dbReference type="Pfam" id="PF01699"/>
    </source>
</evidence>
<accession>A0ABQ2H9Z6</accession>
<protein>
    <submittedName>
        <fullName evidence="7">Ionic transporter y4hA</fullName>
    </submittedName>
</protein>
<organism evidence="7 8">
    <name type="scientific">Lentzea pudingi</name>
    <dbReference type="NCBI Taxonomy" id="1789439"/>
    <lineage>
        <taxon>Bacteria</taxon>
        <taxon>Bacillati</taxon>
        <taxon>Actinomycetota</taxon>
        <taxon>Actinomycetes</taxon>
        <taxon>Pseudonocardiales</taxon>
        <taxon>Pseudonocardiaceae</taxon>
        <taxon>Lentzea</taxon>
    </lineage>
</organism>
<feature type="transmembrane region" description="Helical" evidence="5">
    <location>
        <begin position="291"/>
        <end position="313"/>
    </location>
</feature>
<name>A0ABQ2H9Z6_9PSEU</name>
<proteinExistence type="predicted"/>
<evidence type="ECO:0000256" key="3">
    <source>
        <dbReference type="ARBA" id="ARBA00022989"/>
    </source>
</evidence>
<keyword evidence="3 5" id="KW-1133">Transmembrane helix</keyword>
<feature type="transmembrane region" description="Helical" evidence="5">
    <location>
        <begin position="203"/>
        <end position="221"/>
    </location>
</feature>
<feature type="domain" description="Sodium/calcium exchanger membrane region" evidence="6">
    <location>
        <begin position="256"/>
        <end position="397"/>
    </location>
</feature>